<feature type="non-terminal residue" evidence="1">
    <location>
        <position position="72"/>
    </location>
</feature>
<comment type="caution">
    <text evidence="1">The sequence shown here is derived from an EMBL/GenBank/DDBJ whole genome shotgun (WGS) entry which is preliminary data.</text>
</comment>
<name>A0A821XI99_9BILA</name>
<proteinExistence type="predicted"/>
<reference evidence="1" key="1">
    <citation type="submission" date="2021-02" db="EMBL/GenBank/DDBJ databases">
        <authorList>
            <person name="Nowell W R."/>
        </authorList>
    </citation>
    <scope>NUCLEOTIDE SEQUENCE</scope>
</reference>
<organism evidence="1 2">
    <name type="scientific">Rotaria socialis</name>
    <dbReference type="NCBI Taxonomy" id="392032"/>
    <lineage>
        <taxon>Eukaryota</taxon>
        <taxon>Metazoa</taxon>
        <taxon>Spiralia</taxon>
        <taxon>Gnathifera</taxon>
        <taxon>Rotifera</taxon>
        <taxon>Eurotatoria</taxon>
        <taxon>Bdelloidea</taxon>
        <taxon>Philodinida</taxon>
        <taxon>Philodinidae</taxon>
        <taxon>Rotaria</taxon>
    </lineage>
</organism>
<evidence type="ECO:0000313" key="1">
    <source>
        <dbReference type="EMBL" id="CAF4943829.1"/>
    </source>
</evidence>
<dbReference type="AlphaFoldDB" id="A0A821XI99"/>
<accession>A0A821XI99</accession>
<keyword evidence="2" id="KW-1185">Reference proteome</keyword>
<gene>
    <name evidence="1" type="ORF">UJA718_LOCUS47448</name>
</gene>
<dbReference type="EMBL" id="CAJOBP010090042">
    <property type="protein sequence ID" value="CAF4943829.1"/>
    <property type="molecule type" value="Genomic_DNA"/>
</dbReference>
<sequence length="72" mass="8798">MKTKNADNQLPIKIAKTFKNKNAIKNIRLAEMKHYSRKVISPKSNPDRDYKIHLYDWLQEKYDRLLRRFHQV</sequence>
<protein>
    <submittedName>
        <fullName evidence="1">Uncharacterized protein</fullName>
    </submittedName>
</protein>
<dbReference type="Proteomes" id="UP000663873">
    <property type="component" value="Unassembled WGS sequence"/>
</dbReference>
<evidence type="ECO:0000313" key="2">
    <source>
        <dbReference type="Proteomes" id="UP000663873"/>
    </source>
</evidence>